<name>A0A382UQM3_9ZZZZ</name>
<dbReference type="InterPro" id="IPR036188">
    <property type="entry name" value="FAD/NAD-bd_sf"/>
</dbReference>
<protein>
    <submittedName>
        <fullName evidence="1">Uncharacterized protein</fullName>
    </submittedName>
</protein>
<proteinExistence type="predicted"/>
<gene>
    <name evidence="1" type="ORF">METZ01_LOCUS389417</name>
</gene>
<accession>A0A382UQM3</accession>
<dbReference type="Gene3D" id="1.10.405.10">
    <property type="entry name" value="Guanine Nucleotide Dissociation Inhibitor, domain 1"/>
    <property type="match status" value="1"/>
</dbReference>
<dbReference type="Gene3D" id="3.50.50.60">
    <property type="entry name" value="FAD/NAD(P)-binding domain"/>
    <property type="match status" value="1"/>
</dbReference>
<sequence length="291" mass="32353">AQGLVFPLGAHYINVPPAEADCVHEVLSDLEIITGYDAAGRPIIHPDHLLRWPAERLWEDDSWSEGLDPFGAAGTGELEQLHAFEDDMLRWTLYRGQDSRRGFAMPLAYSTADARVRDLDAMTMAEYANQQGWNSARLSWLIDQACKDDYGGTAADISAWAAIHYFACRFYDRRVKEQYPTDTLTWPDGNQFLVQGMARDLNKDECWLSTAVVGLLPGATTTQALCIDTVTGESLRVHAHSVVYAGKLHAAPYVVPDMPRQQRRAIEQLDYVPWLVAAVKLSSQLGDSGLA</sequence>
<evidence type="ECO:0000313" key="1">
    <source>
        <dbReference type="EMBL" id="SVD36563.1"/>
    </source>
</evidence>
<reference evidence="1" key="1">
    <citation type="submission" date="2018-05" db="EMBL/GenBank/DDBJ databases">
        <authorList>
            <person name="Lanie J.A."/>
            <person name="Ng W.-L."/>
            <person name="Kazmierczak K.M."/>
            <person name="Andrzejewski T.M."/>
            <person name="Davidsen T.M."/>
            <person name="Wayne K.J."/>
            <person name="Tettelin H."/>
            <person name="Glass J.I."/>
            <person name="Rusch D."/>
            <person name="Podicherti R."/>
            <person name="Tsui H.-C.T."/>
            <person name="Winkler M.E."/>
        </authorList>
    </citation>
    <scope>NUCLEOTIDE SEQUENCE</scope>
</reference>
<dbReference type="Gene3D" id="3.90.660.10">
    <property type="match status" value="1"/>
</dbReference>
<organism evidence="1">
    <name type="scientific">marine metagenome</name>
    <dbReference type="NCBI Taxonomy" id="408172"/>
    <lineage>
        <taxon>unclassified sequences</taxon>
        <taxon>metagenomes</taxon>
        <taxon>ecological metagenomes</taxon>
    </lineage>
</organism>
<dbReference type="EMBL" id="UINC01146058">
    <property type="protein sequence ID" value="SVD36563.1"/>
    <property type="molecule type" value="Genomic_DNA"/>
</dbReference>
<dbReference type="SUPFAM" id="SSF51905">
    <property type="entry name" value="FAD/NAD(P)-binding domain"/>
    <property type="match status" value="1"/>
</dbReference>
<feature type="non-terminal residue" evidence="1">
    <location>
        <position position="1"/>
    </location>
</feature>
<dbReference type="AlphaFoldDB" id="A0A382UQM3"/>
<feature type="non-terminal residue" evidence="1">
    <location>
        <position position="291"/>
    </location>
</feature>